<name>A0A8J2P020_9HEXA</name>
<reference evidence="1" key="1">
    <citation type="submission" date="2021-06" db="EMBL/GenBank/DDBJ databases">
        <authorList>
            <person name="Hodson N. C."/>
            <person name="Mongue J. A."/>
            <person name="Jaron S. K."/>
        </authorList>
    </citation>
    <scope>NUCLEOTIDE SEQUENCE</scope>
</reference>
<evidence type="ECO:0000313" key="1">
    <source>
        <dbReference type="EMBL" id="CAG7725748.1"/>
    </source>
</evidence>
<evidence type="ECO:0000313" key="2">
    <source>
        <dbReference type="Proteomes" id="UP000708208"/>
    </source>
</evidence>
<sequence length="104" mass="11932">MMLATYFERQISRNRSGRMATVVENLSTMNVKEPMKLPNPNEVNRHPLSCAICRDKYKNPKCEHSKPDFYKWMSSILWDGTGTSCIILTLVFGKEGFSRNVTLA</sequence>
<dbReference type="AlphaFoldDB" id="A0A8J2P020"/>
<protein>
    <submittedName>
        <fullName evidence="1">Uncharacterized protein</fullName>
    </submittedName>
</protein>
<dbReference type="Proteomes" id="UP000708208">
    <property type="component" value="Unassembled WGS sequence"/>
</dbReference>
<proteinExistence type="predicted"/>
<accession>A0A8J2P020</accession>
<gene>
    <name evidence="1" type="ORF">AFUS01_LOCUS14693</name>
</gene>
<dbReference type="EMBL" id="CAJVCH010126491">
    <property type="protein sequence ID" value="CAG7725748.1"/>
    <property type="molecule type" value="Genomic_DNA"/>
</dbReference>
<keyword evidence="2" id="KW-1185">Reference proteome</keyword>
<organism evidence="1 2">
    <name type="scientific">Allacma fusca</name>
    <dbReference type="NCBI Taxonomy" id="39272"/>
    <lineage>
        <taxon>Eukaryota</taxon>
        <taxon>Metazoa</taxon>
        <taxon>Ecdysozoa</taxon>
        <taxon>Arthropoda</taxon>
        <taxon>Hexapoda</taxon>
        <taxon>Collembola</taxon>
        <taxon>Symphypleona</taxon>
        <taxon>Sminthuridae</taxon>
        <taxon>Allacma</taxon>
    </lineage>
</organism>
<comment type="caution">
    <text evidence="1">The sequence shown here is derived from an EMBL/GenBank/DDBJ whole genome shotgun (WGS) entry which is preliminary data.</text>
</comment>